<dbReference type="Gene3D" id="3.30.930.20">
    <property type="entry name" value="Protein of unknown function DUF1054"/>
    <property type="match status" value="1"/>
</dbReference>
<comment type="similarity">
    <text evidence="1">Belongs to the UPF0637 family.</text>
</comment>
<evidence type="ECO:0000313" key="2">
    <source>
        <dbReference type="EMBL" id="MFC6201977.1"/>
    </source>
</evidence>
<dbReference type="Proteomes" id="UP001596171">
    <property type="component" value="Unassembled WGS sequence"/>
</dbReference>
<proteinExistence type="inferred from homology"/>
<dbReference type="SUPFAM" id="SSF142913">
    <property type="entry name" value="YktB/PF0168-like"/>
    <property type="match status" value="1"/>
</dbReference>
<sequence>MFTKSDFNLFDDPTLTGRMTQIKTVIDPKFEAITPQLLPILQAGGQTFTPHIAKHLRRFKNPPVDTWVAFSENKRSYKGLPHFELGLWPDRLFCYFDILDESKAKVQAVVSPADLQALFNQLPTDYVISNDHSKAEMQLATSPNVTAAIKKFGQYKHSELVAGRAIKLASPLLADDAAQLVYIQTTLKTLLPIYEPIMAALK</sequence>
<comment type="caution">
    <text evidence="2">The sequence shown here is derived from an EMBL/GenBank/DDBJ whole genome shotgun (WGS) entry which is preliminary data.</text>
</comment>
<organism evidence="2 3">
    <name type="scientific">Lactiplantibacillus nangangensis</name>
    <dbReference type="NCBI Taxonomy" id="2559917"/>
    <lineage>
        <taxon>Bacteria</taxon>
        <taxon>Bacillati</taxon>
        <taxon>Bacillota</taxon>
        <taxon>Bacilli</taxon>
        <taxon>Lactobacillales</taxon>
        <taxon>Lactobacillaceae</taxon>
        <taxon>Lactiplantibacillus</taxon>
    </lineage>
</organism>
<protein>
    <recommendedName>
        <fullName evidence="1">UPF0637 protein ACFP1L_08855</fullName>
    </recommendedName>
</protein>
<dbReference type="EMBL" id="JBHSSE010000018">
    <property type="protein sequence ID" value="MFC6201977.1"/>
    <property type="molecule type" value="Genomic_DNA"/>
</dbReference>
<accession>A0ABW1SK94</accession>
<dbReference type="InterPro" id="IPR053707">
    <property type="entry name" value="UPF0637_domain_sf"/>
</dbReference>
<dbReference type="RefSeq" id="WP_137615620.1">
    <property type="nucleotide sequence ID" value="NZ_BJDI01000003.1"/>
</dbReference>
<reference evidence="3" key="1">
    <citation type="journal article" date="2019" name="Int. J. Syst. Evol. Microbiol.">
        <title>The Global Catalogue of Microorganisms (GCM) 10K type strain sequencing project: providing services to taxonomists for standard genome sequencing and annotation.</title>
        <authorList>
            <consortium name="The Broad Institute Genomics Platform"/>
            <consortium name="The Broad Institute Genome Sequencing Center for Infectious Disease"/>
            <person name="Wu L."/>
            <person name="Ma J."/>
        </authorList>
    </citation>
    <scope>NUCLEOTIDE SEQUENCE [LARGE SCALE GENOMIC DNA]</scope>
    <source>
        <strain evidence="3">CCM 8930</strain>
    </source>
</reference>
<gene>
    <name evidence="2" type="ORF">ACFP1L_08855</name>
</gene>
<keyword evidence="3" id="KW-1185">Reference proteome</keyword>
<dbReference type="PIRSF" id="PIRSF021332">
    <property type="entry name" value="DUF1054"/>
    <property type="match status" value="1"/>
</dbReference>
<dbReference type="InterPro" id="IPR009403">
    <property type="entry name" value="UPF0637"/>
</dbReference>
<dbReference type="Pfam" id="PF06335">
    <property type="entry name" value="DUF1054"/>
    <property type="match status" value="1"/>
</dbReference>
<name>A0ABW1SK94_9LACO</name>
<evidence type="ECO:0000313" key="3">
    <source>
        <dbReference type="Proteomes" id="UP001596171"/>
    </source>
</evidence>
<evidence type="ECO:0000256" key="1">
    <source>
        <dbReference type="HAMAP-Rule" id="MF_01851"/>
    </source>
</evidence>
<dbReference type="HAMAP" id="MF_01851">
    <property type="entry name" value="UPF0637"/>
    <property type="match status" value="1"/>
</dbReference>